<dbReference type="GO" id="GO:0043824">
    <property type="term" value="F:succinylglutamate-semialdehyde dehydrogenase activity"/>
    <property type="evidence" value="ECO:0007669"/>
    <property type="project" value="UniProtKB-EC"/>
</dbReference>
<evidence type="ECO:0000259" key="7">
    <source>
        <dbReference type="Pfam" id="PF00171"/>
    </source>
</evidence>
<keyword evidence="9" id="KW-1185">Reference proteome</keyword>
<dbReference type="AlphaFoldDB" id="A0A7H0LIU8"/>
<dbReference type="InterPro" id="IPR017649">
    <property type="entry name" value="SuccinylGlu_semiald_DH_AstD"/>
</dbReference>
<feature type="active site" evidence="5">
    <location>
        <position position="255"/>
    </location>
</feature>
<evidence type="ECO:0000256" key="4">
    <source>
        <dbReference type="ARBA" id="ARBA00023027"/>
    </source>
</evidence>
<protein>
    <submittedName>
        <fullName evidence="8">Succinylglutamate-semialdehyde dehydrogenase</fullName>
        <ecNumber evidence="8">1.2.1.71</ecNumber>
    </submittedName>
</protein>
<dbReference type="InterPro" id="IPR016163">
    <property type="entry name" value="Ald_DH_C"/>
</dbReference>
<gene>
    <name evidence="8" type="primary">astD</name>
    <name evidence="8" type="ORF">H3Z74_23745</name>
</gene>
<dbReference type="Gene3D" id="3.40.309.10">
    <property type="entry name" value="Aldehyde Dehydrogenase, Chain A, domain 2"/>
    <property type="match status" value="1"/>
</dbReference>
<dbReference type="SUPFAM" id="SSF53720">
    <property type="entry name" value="ALDH-like"/>
    <property type="match status" value="1"/>
</dbReference>
<dbReference type="NCBIfam" id="NF006992">
    <property type="entry name" value="PRK09457.1"/>
    <property type="match status" value="1"/>
</dbReference>
<dbReference type="KEGG" id="spap:H3Z74_23745"/>
<dbReference type="InterPro" id="IPR016160">
    <property type="entry name" value="Ald_DH_CS_CYS"/>
</dbReference>
<evidence type="ECO:0000256" key="1">
    <source>
        <dbReference type="ARBA" id="ARBA00009986"/>
    </source>
</evidence>
<reference evidence="8 9" key="1">
    <citation type="submission" date="2020-09" db="EMBL/GenBank/DDBJ databases">
        <title>Sphingomonas sp., a new species isolated from pork steak.</title>
        <authorList>
            <person name="Heidler von Heilborn D."/>
        </authorList>
    </citation>
    <scope>NUCLEOTIDE SEQUENCE [LARGE SCALE GENOMIC DNA]</scope>
    <source>
        <strain evidence="9">S8-3T</strain>
    </source>
</reference>
<keyword evidence="2" id="KW-0056">Arginine metabolism</keyword>
<name>A0A7H0LIU8_9SPHN</name>
<dbReference type="NCBIfam" id="TIGR03240">
    <property type="entry name" value="arg_catab_astD"/>
    <property type="match status" value="1"/>
</dbReference>
<evidence type="ECO:0000256" key="3">
    <source>
        <dbReference type="ARBA" id="ARBA00023002"/>
    </source>
</evidence>
<dbReference type="Gene3D" id="3.40.605.10">
    <property type="entry name" value="Aldehyde Dehydrogenase, Chain A, domain 1"/>
    <property type="match status" value="1"/>
</dbReference>
<dbReference type="InterPro" id="IPR015590">
    <property type="entry name" value="Aldehyde_DH_dom"/>
</dbReference>
<sequence>MPRPISRSSGWTRRATRCLGQWRPDMTTTFDSRDPASGDIVWSGPAASAQQCADTVAAARDAFAGWSATSVDERIAIVRRYQDALRANAEAMATAISRETGKALWETRTEIASMIGKVDLSIAAHAERTGSREQAAAFGRAVLRHRPHGVMAVLGPYNFPGHLPNGHIVPALLAGNTVVFKPSEETPLTGELIGAAMREAGVPEGVFAVVQGGRDTGAALLDQDIDGLLFTGSAGAGAHFARVFADRPKVILALELGGNNPLIAWDGDSDAIASIVVASAFITTGQRCSCARRLIVPEGAAGDAIVAAVVALSDRLVIGAWNDDPEPFMGPLISPAAATRVSEQVAELVRRGSHPIRRTEAVAGRPTAFLNPIILDVTGIDAPDEEMFGPVLQVIRVADFDAAIEAANATRFGLSAGLITDDDALWETFLRRIRAGVVNRNRPTTGAAGSMPFGGLGASGNHRPSAYYAADYCAYPVASFEADTVVDQRGDLKGVRG</sequence>
<feature type="domain" description="Aldehyde dehydrogenase" evidence="7">
    <location>
        <begin position="22"/>
        <end position="471"/>
    </location>
</feature>
<evidence type="ECO:0000313" key="9">
    <source>
        <dbReference type="Proteomes" id="UP000516148"/>
    </source>
</evidence>
<dbReference type="CDD" id="cd07095">
    <property type="entry name" value="ALDH_SGSD_AstD"/>
    <property type="match status" value="1"/>
</dbReference>
<evidence type="ECO:0000313" key="8">
    <source>
        <dbReference type="EMBL" id="QNQ09601.1"/>
    </source>
</evidence>
<dbReference type="EC" id="1.2.1.71" evidence="8"/>
<accession>A0A7H0LIU8</accession>
<evidence type="ECO:0000256" key="6">
    <source>
        <dbReference type="RuleBase" id="RU003345"/>
    </source>
</evidence>
<organism evidence="8 9">
    <name type="scientific">Sphingomonas alpina</name>
    <dbReference type="NCBI Taxonomy" id="653931"/>
    <lineage>
        <taxon>Bacteria</taxon>
        <taxon>Pseudomonadati</taxon>
        <taxon>Pseudomonadota</taxon>
        <taxon>Alphaproteobacteria</taxon>
        <taxon>Sphingomonadales</taxon>
        <taxon>Sphingomonadaceae</taxon>
        <taxon>Sphingomonas</taxon>
    </lineage>
</organism>
<comment type="similarity">
    <text evidence="1 6">Belongs to the aldehyde dehydrogenase family.</text>
</comment>
<dbReference type="PROSITE" id="PS00687">
    <property type="entry name" value="ALDEHYDE_DEHYDR_GLU"/>
    <property type="match status" value="1"/>
</dbReference>
<proteinExistence type="inferred from homology"/>
<dbReference type="Pfam" id="PF00171">
    <property type="entry name" value="Aldedh"/>
    <property type="match status" value="1"/>
</dbReference>
<dbReference type="InterPro" id="IPR050740">
    <property type="entry name" value="Aldehyde_DH_Superfamily"/>
</dbReference>
<dbReference type="InterPro" id="IPR016162">
    <property type="entry name" value="Ald_DH_N"/>
</dbReference>
<dbReference type="Proteomes" id="UP000516148">
    <property type="component" value="Chromosome"/>
</dbReference>
<evidence type="ECO:0000256" key="2">
    <source>
        <dbReference type="ARBA" id="ARBA00022503"/>
    </source>
</evidence>
<dbReference type="PANTHER" id="PTHR43353">
    <property type="entry name" value="SUCCINATE-SEMIALDEHYDE DEHYDROGENASE, MITOCHONDRIAL"/>
    <property type="match status" value="1"/>
</dbReference>
<dbReference type="FunFam" id="3.40.605.10:FF:000010">
    <property type="entry name" value="N-succinylglutamate 5-semialdehyde dehydrogenase"/>
    <property type="match status" value="1"/>
</dbReference>
<dbReference type="InterPro" id="IPR029510">
    <property type="entry name" value="Ald_DH_CS_GLU"/>
</dbReference>
<dbReference type="InterPro" id="IPR016161">
    <property type="entry name" value="Ald_DH/histidinol_DH"/>
</dbReference>
<evidence type="ECO:0000256" key="5">
    <source>
        <dbReference type="PROSITE-ProRule" id="PRU10007"/>
    </source>
</evidence>
<dbReference type="PANTHER" id="PTHR43353:SF5">
    <property type="entry name" value="SUCCINATE-SEMIALDEHYDE DEHYDROGENASE, MITOCHONDRIAL"/>
    <property type="match status" value="1"/>
</dbReference>
<keyword evidence="3 6" id="KW-0560">Oxidoreductase</keyword>
<dbReference type="PROSITE" id="PS00070">
    <property type="entry name" value="ALDEHYDE_DEHYDR_CYS"/>
    <property type="match status" value="1"/>
</dbReference>
<dbReference type="EMBL" id="CP061038">
    <property type="protein sequence ID" value="QNQ09601.1"/>
    <property type="molecule type" value="Genomic_DNA"/>
</dbReference>
<keyword evidence="4" id="KW-0520">NAD</keyword>
<dbReference type="GO" id="GO:0006527">
    <property type="term" value="P:L-arginine catabolic process"/>
    <property type="evidence" value="ECO:0007669"/>
    <property type="project" value="InterPro"/>
</dbReference>